<evidence type="ECO:0000313" key="5">
    <source>
        <dbReference type="Proteomes" id="UP000241818"/>
    </source>
</evidence>
<dbReference type="Pfam" id="PF10979">
    <property type="entry name" value="DUF2786"/>
    <property type="match status" value="1"/>
</dbReference>
<evidence type="ECO:0000256" key="1">
    <source>
        <dbReference type="SAM" id="MobiDB-lite"/>
    </source>
</evidence>
<proteinExistence type="predicted"/>
<feature type="compositionally biased region" description="Basic and acidic residues" evidence="1">
    <location>
        <begin position="224"/>
        <end position="248"/>
    </location>
</feature>
<keyword evidence="5" id="KW-1185">Reference proteome</keyword>
<evidence type="ECO:0000259" key="3">
    <source>
        <dbReference type="Pfam" id="PF23771"/>
    </source>
</evidence>
<feature type="region of interest" description="Disordered" evidence="1">
    <location>
        <begin position="224"/>
        <end position="327"/>
    </location>
</feature>
<organism evidence="4 5">
    <name type="scientific">Amorphotheca resinae ATCC 22711</name>
    <dbReference type="NCBI Taxonomy" id="857342"/>
    <lineage>
        <taxon>Eukaryota</taxon>
        <taxon>Fungi</taxon>
        <taxon>Dikarya</taxon>
        <taxon>Ascomycota</taxon>
        <taxon>Pezizomycotina</taxon>
        <taxon>Leotiomycetes</taxon>
        <taxon>Helotiales</taxon>
        <taxon>Amorphothecaceae</taxon>
        <taxon>Amorphotheca</taxon>
    </lineage>
</organism>
<accession>A0A2T3B1C9</accession>
<evidence type="ECO:0000259" key="2">
    <source>
        <dbReference type="Pfam" id="PF10979"/>
    </source>
</evidence>
<evidence type="ECO:0000313" key="4">
    <source>
        <dbReference type="EMBL" id="PSS18339.1"/>
    </source>
</evidence>
<feature type="domain" description="DUF7168" evidence="3">
    <location>
        <begin position="120"/>
        <end position="240"/>
    </location>
</feature>
<dbReference type="STRING" id="857342.A0A2T3B1C9"/>
<sequence>MTKRAAELALVRERYGETEASCKRIAPPSTPTKLAPPLYIASVKELANTSSTRASACATGFDSAIIRRIRKCLERANHTGTVEAEAKAALYLASRLMGQYNVLQADVLSHEPPATQRQYAGQSVVSIKRTDGDRSKAMKHQSYVDGLCHAMERFFDCKSYSTTNLFALELTFYGITENTAAAAMAFKMVYNLISEWARPYKGVGCKNSYCLGVSDELSRMANREKATEEAEAKRAEREGIATKKKAVDRQLQIGPPAPHLEASNKSATPEPADATSSIDNESPPPPYDASSITWSDWVADGLGDGADPEFTENASESAEDSVEPDVKVEDEYSGSIIENLDEDMRKFIKLENLSSEASLRMHSQLPPHTTSLELTLPPGCDLAIKMEPMSGTLSGPDKVRGSEWVSHMQLVIFRAAAAKIADDYVEEKGIKIHHQSARRTVIHNRAAYSQGVKDSKKIDVHRRRIEE</sequence>
<gene>
    <name evidence="4" type="ORF">M430DRAFT_58531</name>
</gene>
<dbReference type="RefSeq" id="XP_024720691.1">
    <property type="nucleotide sequence ID" value="XM_024868737.1"/>
</dbReference>
<dbReference type="OrthoDB" id="3067443at2759"/>
<dbReference type="InParanoid" id="A0A2T3B1C9"/>
<name>A0A2T3B1C9_AMORE</name>
<dbReference type="InterPro" id="IPR024498">
    <property type="entry name" value="DUF2786"/>
</dbReference>
<dbReference type="InterPro" id="IPR055592">
    <property type="entry name" value="DUF7168"/>
</dbReference>
<reference evidence="4 5" key="1">
    <citation type="journal article" date="2018" name="New Phytol.">
        <title>Comparative genomics and transcriptomics depict ericoid mycorrhizal fungi as versatile saprotrophs and plant mutualists.</title>
        <authorList>
            <person name="Martino E."/>
            <person name="Morin E."/>
            <person name="Grelet G.A."/>
            <person name="Kuo A."/>
            <person name="Kohler A."/>
            <person name="Daghino S."/>
            <person name="Barry K.W."/>
            <person name="Cichocki N."/>
            <person name="Clum A."/>
            <person name="Dockter R.B."/>
            <person name="Hainaut M."/>
            <person name="Kuo R.C."/>
            <person name="LaButti K."/>
            <person name="Lindahl B.D."/>
            <person name="Lindquist E.A."/>
            <person name="Lipzen A."/>
            <person name="Khouja H.R."/>
            <person name="Magnuson J."/>
            <person name="Murat C."/>
            <person name="Ohm R.A."/>
            <person name="Singer S.W."/>
            <person name="Spatafora J.W."/>
            <person name="Wang M."/>
            <person name="Veneault-Fourrey C."/>
            <person name="Henrissat B."/>
            <person name="Grigoriev I.V."/>
            <person name="Martin F.M."/>
            <person name="Perotto S."/>
        </authorList>
    </citation>
    <scope>NUCLEOTIDE SEQUENCE [LARGE SCALE GENOMIC DNA]</scope>
    <source>
        <strain evidence="4 5">ATCC 22711</strain>
    </source>
</reference>
<dbReference type="GeneID" id="36576818"/>
<dbReference type="AlphaFoldDB" id="A0A2T3B1C9"/>
<protein>
    <submittedName>
        <fullName evidence="4">Uncharacterized protein</fullName>
    </submittedName>
</protein>
<dbReference type="EMBL" id="KZ679011">
    <property type="protein sequence ID" value="PSS18339.1"/>
    <property type="molecule type" value="Genomic_DNA"/>
</dbReference>
<dbReference type="Pfam" id="PF23771">
    <property type="entry name" value="DUF7168"/>
    <property type="match status" value="1"/>
</dbReference>
<feature type="domain" description="DUF2786" evidence="2">
    <location>
        <begin position="65"/>
        <end position="102"/>
    </location>
</feature>
<dbReference type="Proteomes" id="UP000241818">
    <property type="component" value="Unassembled WGS sequence"/>
</dbReference>